<dbReference type="InterPro" id="IPR016187">
    <property type="entry name" value="CTDL_fold"/>
</dbReference>
<feature type="compositionally biased region" description="Acidic residues" evidence="1">
    <location>
        <begin position="358"/>
        <end position="368"/>
    </location>
</feature>
<feature type="domain" description="Sulfatase-modifying factor enzyme-like" evidence="2">
    <location>
        <begin position="670"/>
        <end position="922"/>
    </location>
</feature>
<dbReference type="SUPFAM" id="SSF56436">
    <property type="entry name" value="C-type lectin-like"/>
    <property type="match status" value="1"/>
</dbReference>
<dbReference type="Proteomes" id="UP000614424">
    <property type="component" value="Unassembled WGS sequence"/>
</dbReference>
<feature type="compositionally biased region" description="Basic and acidic residues" evidence="1">
    <location>
        <begin position="315"/>
        <end position="326"/>
    </location>
</feature>
<dbReference type="GO" id="GO:0120147">
    <property type="term" value="F:formylglycine-generating oxidase activity"/>
    <property type="evidence" value="ECO:0007669"/>
    <property type="project" value="TreeGrafter"/>
</dbReference>
<evidence type="ECO:0000313" key="4">
    <source>
        <dbReference type="Proteomes" id="UP000614424"/>
    </source>
</evidence>
<feature type="compositionally biased region" description="Low complexity" evidence="1">
    <location>
        <begin position="205"/>
        <end position="224"/>
    </location>
</feature>
<evidence type="ECO:0000259" key="2">
    <source>
        <dbReference type="Pfam" id="PF03781"/>
    </source>
</evidence>
<feature type="compositionally biased region" description="Acidic residues" evidence="1">
    <location>
        <begin position="572"/>
        <end position="583"/>
    </location>
</feature>
<accession>A0A8J6NEQ9</accession>
<dbReference type="Gene3D" id="3.90.1580.10">
    <property type="entry name" value="paralog of FGE (formylglycine-generating enzyme)"/>
    <property type="match status" value="1"/>
</dbReference>
<sequence>MSFVTLQGIHTAVSNLALRQGTLQEHLLSLLLSYFSTETSLEEISVISPDELVKDLWGVDSEKEIRNKKKNLSSLKSAVNKRFKGLSELENPEGLIIGKDNVFTVSEEHKNNLLNKLGITSGSGDPAMDLFASMRGILDGIADGGDAGKLQAMLSELDKTREIIDQLIQEKGEGAGRSGEEGGSEGSHDIEEIELEEGEEIIVVGGQESEGTGTGSETGYSDGGAELIESDGFQSQEIYEDLAEDEELVEEIIDDEIEPEIIEEEDLLDDEDQDEELIEVSEEDDLAGTEEDESPEGLGDGDGSGSASDTGIKPGSDHETTGHGEDADLSGQGQDTGTSPKAGCPSETGPETTLGSVEETDTSGENDDLQLQSRDGQSGLLDEVDSDSAQQDIEILADEELVEEILDDELETEIIEEGEIIDDEELIEDEEDFPEIKDPESSEDSAITDKSGSAEGAGKQPGSIGGKIDQNGDLTGLGQDTETGHPDKSGYGSEQQDVEILEDEELVEEILDDELEPEIIEEEEIVDEEELIEDEELVEEIPDDELEPEIVEEEEILDEETLIEDEDLLEVAEVDIAEDDEVGLGEQNDAMTEGTPSSQEKSRGGGKGDPSLSGTEQGAGAEKAEESSGQPLDLSRYIEPSDALENLPDTLNESNDELIRMIMQRFMPPFIQIPSGSYPVGSKHPRSMDRPEHSVILNNFHISQIPVTNDIFDFFIRETGYETDAEKKGYGTVVEGRFSRKTNPDTGKETLVINPGVRFQRVEGATWRHPKGPYSSLENKASHPVVQVSRRDAIAFASWAGKKLPSEDEWEAAARGKAGLLFPWGDDWLDTYGNFESSQIGDTTPVTHYGKKAMSPFGLLDMLGNILEWTSSRPLDVSSEGNAPRLSILKGGSWATGGLITSATRFLERDNTWSNIIGFRCAV</sequence>
<gene>
    <name evidence="3" type="ORF">H8E41_04990</name>
</gene>
<feature type="region of interest" description="Disordered" evidence="1">
    <location>
        <begin position="510"/>
        <end position="548"/>
    </location>
</feature>
<dbReference type="InterPro" id="IPR051043">
    <property type="entry name" value="Sulfatase_Mod_Factor_Kinase"/>
</dbReference>
<protein>
    <submittedName>
        <fullName evidence="3">SUMF1/EgtB/PvdO family nonheme iron enzyme</fullName>
    </submittedName>
</protein>
<dbReference type="InterPro" id="IPR042095">
    <property type="entry name" value="SUMF_sf"/>
</dbReference>
<comment type="caution">
    <text evidence="3">The sequence shown here is derived from an EMBL/GenBank/DDBJ whole genome shotgun (WGS) entry which is preliminary data.</text>
</comment>
<dbReference type="InterPro" id="IPR005532">
    <property type="entry name" value="SUMF_dom"/>
</dbReference>
<feature type="region of interest" description="Disordered" evidence="1">
    <location>
        <begin position="251"/>
        <end position="390"/>
    </location>
</feature>
<dbReference type="EMBL" id="JACNJZ010000077">
    <property type="protein sequence ID" value="MBC8317238.1"/>
    <property type="molecule type" value="Genomic_DNA"/>
</dbReference>
<feature type="region of interest" description="Disordered" evidence="1">
    <location>
        <begin position="205"/>
        <end position="227"/>
    </location>
</feature>
<reference evidence="3 4" key="1">
    <citation type="submission" date="2020-08" db="EMBL/GenBank/DDBJ databases">
        <title>Bridging the membrane lipid divide: bacteria of the FCB group superphylum have the potential to synthesize archaeal ether lipids.</title>
        <authorList>
            <person name="Villanueva L."/>
            <person name="Von Meijenfeldt F.A.B."/>
            <person name="Westbye A.B."/>
            <person name="Yadav S."/>
            <person name="Hopmans E.C."/>
            <person name="Dutilh B.E."/>
            <person name="Sinninghe Damste J.S."/>
        </authorList>
    </citation>
    <scope>NUCLEOTIDE SEQUENCE [LARGE SCALE GENOMIC DNA]</scope>
    <source>
        <strain evidence="3">NIOZ-UU47</strain>
    </source>
</reference>
<evidence type="ECO:0000256" key="1">
    <source>
        <dbReference type="SAM" id="MobiDB-lite"/>
    </source>
</evidence>
<dbReference type="PANTHER" id="PTHR23150:SF19">
    <property type="entry name" value="FORMYLGLYCINE-GENERATING ENZYME"/>
    <property type="match status" value="1"/>
</dbReference>
<name>A0A8J6NEQ9_9BACT</name>
<organism evidence="3 4">
    <name type="scientific">Candidatus Desulfobia pelagia</name>
    <dbReference type="NCBI Taxonomy" id="2841692"/>
    <lineage>
        <taxon>Bacteria</taxon>
        <taxon>Pseudomonadati</taxon>
        <taxon>Thermodesulfobacteriota</taxon>
        <taxon>Desulfobulbia</taxon>
        <taxon>Desulfobulbales</taxon>
        <taxon>Desulfobulbaceae</taxon>
        <taxon>Candidatus Desulfobia</taxon>
    </lineage>
</organism>
<proteinExistence type="predicted"/>
<feature type="compositionally biased region" description="Acidic residues" evidence="1">
    <location>
        <begin position="251"/>
        <end position="295"/>
    </location>
</feature>
<dbReference type="AlphaFoldDB" id="A0A8J6NEQ9"/>
<dbReference type="Pfam" id="PF03781">
    <property type="entry name" value="FGE-sulfatase"/>
    <property type="match status" value="1"/>
</dbReference>
<feature type="region of interest" description="Disordered" evidence="1">
    <location>
        <begin position="572"/>
        <end position="633"/>
    </location>
</feature>
<feature type="region of interest" description="Disordered" evidence="1">
    <location>
        <begin position="409"/>
        <end position="497"/>
    </location>
</feature>
<evidence type="ECO:0000313" key="3">
    <source>
        <dbReference type="EMBL" id="MBC8317238.1"/>
    </source>
</evidence>
<feature type="compositionally biased region" description="Acidic residues" evidence="1">
    <location>
        <begin position="409"/>
        <end position="433"/>
    </location>
</feature>
<dbReference type="PANTHER" id="PTHR23150">
    <property type="entry name" value="SULFATASE MODIFYING FACTOR 1, 2"/>
    <property type="match status" value="1"/>
</dbReference>